<dbReference type="Pfam" id="PF02535">
    <property type="entry name" value="Zip"/>
    <property type="match status" value="1"/>
</dbReference>
<feature type="transmembrane region" description="Helical" evidence="11">
    <location>
        <begin position="39"/>
        <end position="60"/>
    </location>
</feature>
<dbReference type="InterPro" id="IPR003689">
    <property type="entry name" value="ZIP"/>
</dbReference>
<keyword evidence="5" id="KW-0862">Zinc</keyword>
<evidence type="ECO:0000256" key="6">
    <source>
        <dbReference type="ARBA" id="ARBA00022989"/>
    </source>
</evidence>
<dbReference type="AlphaFoldDB" id="A0A7I4KGQ3"/>
<evidence type="ECO:0000256" key="8">
    <source>
        <dbReference type="ARBA" id="ARBA00040593"/>
    </source>
</evidence>
<keyword evidence="7 11" id="KW-0472">Membrane</keyword>
<reference evidence="12" key="1">
    <citation type="journal article" date="2007" name="Science">
        <title>Draft genome of the filarial nematode parasite Brugia malayi.</title>
        <authorList>
            <person name="Ghedin E."/>
            <person name="Wang S."/>
            <person name="Spiro D."/>
            <person name="Caler E."/>
            <person name="Zhao Q."/>
            <person name="Crabtree J."/>
            <person name="Allen J.E."/>
            <person name="Delcher A.L."/>
            <person name="Guiliano D.B."/>
            <person name="Miranda-Saavedra D."/>
            <person name="Angiuoli S.V."/>
            <person name="Creasy T."/>
            <person name="Amedeo P."/>
            <person name="Haas B."/>
            <person name="El-Sayed N.M."/>
            <person name="Wortman J.R."/>
            <person name="Feldblyum T."/>
            <person name="Tallon L."/>
            <person name="Schatz M."/>
            <person name="Shumway M."/>
            <person name="Koo H."/>
            <person name="Salzberg S.L."/>
            <person name="Schobel S."/>
            <person name="Pertea M."/>
            <person name="Pop M."/>
            <person name="White O."/>
            <person name="Barton G.J."/>
            <person name="Carlow C.K."/>
            <person name="Crawford M.J."/>
            <person name="Daub J."/>
            <person name="Dimmic M.W."/>
            <person name="Estes C.F."/>
            <person name="Foster J.M."/>
            <person name="Ganatra M."/>
            <person name="Gregory W.F."/>
            <person name="Johnson N.M."/>
            <person name="Jin J."/>
            <person name="Komuniecki R."/>
            <person name="Korf I."/>
            <person name="Kumar S."/>
            <person name="Laney S."/>
            <person name="Li B.W."/>
            <person name="Li W."/>
            <person name="Lindblom T.H."/>
            <person name="Lustigman S."/>
            <person name="Ma D."/>
            <person name="Maina C.V."/>
            <person name="Martin D.M."/>
            <person name="McCarter J.P."/>
            <person name="McReynolds L."/>
            <person name="Mitreva M."/>
            <person name="Nutman T.B."/>
            <person name="Parkinson J."/>
            <person name="Peregrin-Alvarez J.M."/>
            <person name="Poole C."/>
            <person name="Ren Q."/>
            <person name="Saunders L."/>
            <person name="Sluder A.E."/>
            <person name="Smith K."/>
            <person name="Stanke M."/>
            <person name="Unnasch T.R."/>
            <person name="Ware J."/>
            <person name="Wei A.D."/>
            <person name="Weil G."/>
            <person name="Williams D.J."/>
            <person name="Zhang Y."/>
            <person name="Williams S.A."/>
            <person name="Fraser-Liggett C."/>
            <person name="Slatko B."/>
            <person name="Blaxter M.L."/>
            <person name="Scott A.L."/>
        </authorList>
    </citation>
    <scope>NUCLEOTIDE SEQUENCE</scope>
    <source>
        <strain evidence="12">FR3</strain>
    </source>
</reference>
<dbReference type="WBParaSite" id="Bm4578b.1">
    <property type="protein sequence ID" value="Bm4578b.1"/>
    <property type="gene ID" value="WBGene00224839"/>
</dbReference>
<dbReference type="GO" id="GO:0005886">
    <property type="term" value="C:plasma membrane"/>
    <property type="evidence" value="ECO:0007669"/>
    <property type="project" value="UniProtKB-SubCell"/>
</dbReference>
<evidence type="ECO:0000256" key="3">
    <source>
        <dbReference type="ARBA" id="ARBA00022475"/>
    </source>
</evidence>
<name>A0A7I4KGQ3_BRUMA</name>
<evidence type="ECO:0000256" key="10">
    <source>
        <dbReference type="ARBA" id="ARBA00042973"/>
    </source>
</evidence>
<gene>
    <name evidence="13" type="primary">Bma-zipt-11</name>
</gene>
<feature type="transmembrane region" description="Helical" evidence="11">
    <location>
        <begin position="262"/>
        <end position="287"/>
    </location>
</feature>
<evidence type="ECO:0000256" key="1">
    <source>
        <dbReference type="ARBA" id="ARBA00004651"/>
    </source>
</evidence>
<proteinExistence type="inferred from homology"/>
<comment type="similarity">
    <text evidence="2">Belongs to the ZIP transporter (TC 2.A.5) family.</text>
</comment>
<dbReference type="GO" id="GO:0005385">
    <property type="term" value="F:zinc ion transmembrane transporter activity"/>
    <property type="evidence" value="ECO:0007669"/>
    <property type="project" value="TreeGrafter"/>
</dbReference>
<evidence type="ECO:0000256" key="11">
    <source>
        <dbReference type="SAM" id="Phobius"/>
    </source>
</evidence>
<reference evidence="13" key="2">
    <citation type="submission" date="2020-12" db="UniProtKB">
        <authorList>
            <consortium name="WormBaseParasite"/>
        </authorList>
    </citation>
    <scope>IDENTIFICATION</scope>
</reference>
<organism evidence="12 13">
    <name type="scientific">Brugia malayi</name>
    <name type="common">Filarial nematode worm</name>
    <dbReference type="NCBI Taxonomy" id="6279"/>
    <lineage>
        <taxon>Eukaryota</taxon>
        <taxon>Metazoa</taxon>
        <taxon>Ecdysozoa</taxon>
        <taxon>Nematoda</taxon>
        <taxon>Chromadorea</taxon>
        <taxon>Rhabditida</taxon>
        <taxon>Spirurina</taxon>
        <taxon>Spiruromorpha</taxon>
        <taxon>Filarioidea</taxon>
        <taxon>Onchocercidae</taxon>
        <taxon>Brugia</taxon>
    </lineage>
</organism>
<evidence type="ECO:0000256" key="4">
    <source>
        <dbReference type="ARBA" id="ARBA00022692"/>
    </source>
</evidence>
<comment type="subcellular location">
    <subcellularLocation>
        <location evidence="1">Cell membrane</location>
        <topology evidence="1">Multi-pass membrane protein</topology>
    </subcellularLocation>
</comment>
<evidence type="ECO:0000256" key="9">
    <source>
        <dbReference type="ARBA" id="ARBA00042540"/>
    </source>
</evidence>
<evidence type="ECO:0000256" key="7">
    <source>
        <dbReference type="ARBA" id="ARBA00023136"/>
    </source>
</evidence>
<keyword evidence="4 11" id="KW-0812">Transmembrane</keyword>
<keyword evidence="6 11" id="KW-1133">Transmembrane helix</keyword>
<dbReference type="PANTHER" id="PTHR11040">
    <property type="entry name" value="ZINC/IRON TRANSPORTER"/>
    <property type="match status" value="1"/>
</dbReference>
<feature type="transmembrane region" description="Helical" evidence="11">
    <location>
        <begin position="72"/>
        <end position="93"/>
    </location>
</feature>
<evidence type="ECO:0000313" key="13">
    <source>
        <dbReference type="WBParaSite" id="Bm4578b.1"/>
    </source>
</evidence>
<accession>A0A7I4KGQ3</accession>
<feature type="transmembrane region" description="Helical" evidence="11">
    <location>
        <begin position="299"/>
        <end position="318"/>
    </location>
</feature>
<evidence type="ECO:0000256" key="2">
    <source>
        <dbReference type="ARBA" id="ARBA00006939"/>
    </source>
</evidence>
<protein>
    <recommendedName>
        <fullName evidence="8">Zinc transporter ZIP11</fullName>
    </recommendedName>
    <alternativeName>
        <fullName evidence="9">Solute carrier family 39 member 11</fullName>
    </alternativeName>
    <alternativeName>
        <fullName evidence="10">Zrt- and Irt-like protein 11</fullName>
    </alternativeName>
</protein>
<sequence>MIRGWNTIPQAFVASLFTWGVTALGAAVVFFIPPSSKKLLDISLGFAAGIMIAASFWSLLAPAIELSETEMGSFAFLPVAVGFAGGAAFVYIADRIMPSCVLSEISVVDLLKEDVTVVDPKEVKSLDAIVEENISMVKLKETNDNIARLLLARKENFVEIFLWFQDLKLTGKLLIIHQTNDSTATTNNTDGSTSDATATVAVMENGNRAVDKEQAFITSISWRRILLLIIAVTVHNIPEGLAVGVAFGSIGKTSKATFESAFALALGIGLQNFPEGLAVSLPLAAFGHTKMKSFFYGQLSGMVEPLGALAGSAAVILMEPVLPYALSFAAGAMIYVVLDDIIPEAQRNGNGRLASISSVIGFLIMMALDVGLG</sequence>
<dbReference type="Proteomes" id="UP000006672">
    <property type="component" value="Unassembled WGS sequence"/>
</dbReference>
<keyword evidence="3" id="KW-1003">Cell membrane</keyword>
<evidence type="ECO:0000313" key="12">
    <source>
        <dbReference type="Proteomes" id="UP000006672"/>
    </source>
</evidence>
<feature type="transmembrane region" description="Helical" evidence="11">
    <location>
        <begin position="225"/>
        <end position="250"/>
    </location>
</feature>
<dbReference type="InParanoid" id="A0A7I4KGQ3"/>
<keyword evidence="12" id="KW-1185">Reference proteome</keyword>
<feature type="transmembrane region" description="Helical" evidence="11">
    <location>
        <begin position="324"/>
        <end position="341"/>
    </location>
</feature>
<evidence type="ECO:0000256" key="5">
    <source>
        <dbReference type="ARBA" id="ARBA00022833"/>
    </source>
</evidence>
<feature type="transmembrane region" description="Helical" evidence="11">
    <location>
        <begin position="353"/>
        <end position="372"/>
    </location>
</feature>
<dbReference type="PANTHER" id="PTHR11040:SF211">
    <property type="entry name" value="ZINC TRANSPORTER ZIP11"/>
    <property type="match status" value="1"/>
</dbReference>
<feature type="transmembrane region" description="Helical" evidence="11">
    <location>
        <begin position="12"/>
        <end position="32"/>
    </location>
</feature>
<dbReference type="FunCoup" id="A0A7I4KGQ3">
    <property type="interactions" value="1239"/>
</dbReference>